<evidence type="ECO:0000256" key="9">
    <source>
        <dbReference type="SAM" id="MobiDB-lite"/>
    </source>
</evidence>
<feature type="domain" description="C3H1-type" evidence="11">
    <location>
        <begin position="108"/>
        <end position="136"/>
    </location>
</feature>
<dbReference type="InterPro" id="IPR039971">
    <property type="entry name" value="CWC24-like"/>
</dbReference>
<comment type="caution">
    <text evidence="12">The sequence shown here is derived from an EMBL/GenBank/DDBJ whole genome shotgun (WGS) entry which is preliminary data.</text>
</comment>
<evidence type="ECO:0000256" key="6">
    <source>
        <dbReference type="ARBA" id="ARBA00022833"/>
    </source>
</evidence>
<feature type="region of interest" description="Disordered" evidence="9">
    <location>
        <begin position="49"/>
        <end position="78"/>
    </location>
</feature>
<dbReference type="GO" id="GO:0034247">
    <property type="term" value="P:snoRNA splicing"/>
    <property type="evidence" value="ECO:0007669"/>
    <property type="project" value="TreeGrafter"/>
</dbReference>
<accession>A0AAI9ST49</accession>
<gene>
    <name evidence="12" type="ORF">KGF56_004779</name>
</gene>
<organism evidence="12 13">
    <name type="scientific">Candida oxycetoniae</name>
    <dbReference type="NCBI Taxonomy" id="497107"/>
    <lineage>
        <taxon>Eukaryota</taxon>
        <taxon>Fungi</taxon>
        <taxon>Dikarya</taxon>
        <taxon>Ascomycota</taxon>
        <taxon>Saccharomycotina</taxon>
        <taxon>Pichiomycetes</taxon>
        <taxon>Debaryomycetaceae</taxon>
        <taxon>Candida/Lodderomyces clade</taxon>
        <taxon>Candida</taxon>
    </lineage>
</organism>
<dbReference type="SUPFAM" id="SSF90229">
    <property type="entry name" value="CCCH zinc finger"/>
    <property type="match status" value="1"/>
</dbReference>
<evidence type="ECO:0000256" key="8">
    <source>
        <dbReference type="RuleBase" id="RU367110"/>
    </source>
</evidence>
<comment type="similarity">
    <text evidence="2 8">Belongs to the CWC24 family.</text>
</comment>
<evidence type="ECO:0000256" key="4">
    <source>
        <dbReference type="ARBA" id="ARBA00022723"/>
    </source>
</evidence>
<dbReference type="Pfam" id="PF00642">
    <property type="entry name" value="zf-CCCH"/>
    <property type="match status" value="1"/>
</dbReference>
<evidence type="ECO:0000256" key="5">
    <source>
        <dbReference type="ARBA" id="ARBA00022771"/>
    </source>
</evidence>
<evidence type="ECO:0000256" key="3">
    <source>
        <dbReference type="ARBA" id="ARBA00020647"/>
    </source>
</evidence>
<dbReference type="PANTHER" id="PTHR12930:SF0">
    <property type="entry name" value="RING FINGER PROTEIN 113B"/>
    <property type="match status" value="1"/>
</dbReference>
<dbReference type="Gene3D" id="3.30.40.10">
    <property type="entry name" value="Zinc/RING finger domain, C3HC4 (zinc finger)"/>
    <property type="match status" value="1"/>
</dbReference>
<dbReference type="InterPro" id="IPR013083">
    <property type="entry name" value="Znf_RING/FYVE/PHD"/>
</dbReference>
<dbReference type="GO" id="GO:0008270">
    <property type="term" value="F:zinc ion binding"/>
    <property type="evidence" value="ECO:0007669"/>
    <property type="project" value="UniProtKB-KW"/>
</dbReference>
<dbReference type="GO" id="GO:0003677">
    <property type="term" value="F:DNA binding"/>
    <property type="evidence" value="ECO:0007669"/>
    <property type="project" value="UniProtKB-UniRule"/>
</dbReference>
<dbReference type="GeneID" id="73382392"/>
<keyword evidence="8" id="KW-0238">DNA-binding</keyword>
<evidence type="ECO:0000256" key="7">
    <source>
        <dbReference type="PROSITE-ProRule" id="PRU00723"/>
    </source>
</evidence>
<dbReference type="AlphaFoldDB" id="A0AAI9ST49"/>
<dbReference type="RefSeq" id="XP_049178120.1">
    <property type="nucleotide sequence ID" value="XM_049326252.1"/>
</dbReference>
<keyword evidence="13" id="KW-1185">Reference proteome</keyword>
<dbReference type="EMBL" id="JAHUZD010000149">
    <property type="protein sequence ID" value="KAI3402371.2"/>
    <property type="molecule type" value="Genomic_DNA"/>
</dbReference>
<keyword evidence="8" id="KW-0747">Spliceosome</keyword>
<dbReference type="SMART" id="SM00356">
    <property type="entry name" value="ZnF_C3H1"/>
    <property type="match status" value="1"/>
</dbReference>
<dbReference type="GO" id="GO:0005684">
    <property type="term" value="C:U2-type spliceosomal complex"/>
    <property type="evidence" value="ECO:0007669"/>
    <property type="project" value="TreeGrafter"/>
</dbReference>
<keyword evidence="8" id="KW-0539">Nucleus</keyword>
<comment type="function">
    <text evidence="1 8">Involved in pre-mRNA splicing.</text>
</comment>
<keyword evidence="6 7" id="KW-0862">Zinc</keyword>
<dbReference type="CDD" id="cd16539">
    <property type="entry name" value="RING-HC_RNF113A_B"/>
    <property type="match status" value="1"/>
</dbReference>
<dbReference type="PANTHER" id="PTHR12930">
    <property type="entry name" value="ZINC FINGER PROTEIN 183"/>
    <property type="match status" value="1"/>
</dbReference>
<reference evidence="12" key="1">
    <citation type="journal article" date="2022" name="DNA Res.">
        <title>Genome analysis of five recently described species of the CUG-Ser clade uncovers Candida theae as a new hybrid lineage with pathogenic potential in the Candida parapsilosis species complex.</title>
        <authorList>
            <person name="Mixao V."/>
            <person name="Del Olmo V."/>
            <person name="Hegedusova E."/>
            <person name="Saus E."/>
            <person name="Pryszcz L."/>
            <person name="Cillingova A."/>
            <person name="Nosek J."/>
            <person name="Gabaldon T."/>
        </authorList>
    </citation>
    <scope>NUCLEOTIDE SEQUENCE</scope>
    <source>
        <strain evidence="12">CBS 10844</strain>
    </source>
</reference>
<dbReference type="PROSITE" id="PS50089">
    <property type="entry name" value="ZF_RING_2"/>
    <property type="match status" value="1"/>
</dbReference>
<dbReference type="PROSITE" id="PS50103">
    <property type="entry name" value="ZF_C3H1"/>
    <property type="match status" value="1"/>
</dbReference>
<dbReference type="Proteomes" id="UP001202479">
    <property type="component" value="Unassembled WGS sequence"/>
</dbReference>
<keyword evidence="8" id="KW-0507">mRNA processing</keyword>
<dbReference type="InterPro" id="IPR001841">
    <property type="entry name" value="Znf_RING"/>
</dbReference>
<evidence type="ECO:0000259" key="10">
    <source>
        <dbReference type="PROSITE" id="PS50089"/>
    </source>
</evidence>
<dbReference type="Pfam" id="PF13920">
    <property type="entry name" value="zf-C3HC4_3"/>
    <property type="match status" value="1"/>
</dbReference>
<feature type="compositionally biased region" description="Low complexity" evidence="9">
    <location>
        <begin position="49"/>
        <end position="60"/>
    </location>
</feature>
<dbReference type="InterPro" id="IPR000571">
    <property type="entry name" value="Znf_CCCH"/>
</dbReference>
<sequence>MFKKRVLKDTNVGTKRKSSAKYEDLIGDESSSSNNTAFKKRAKLGYTNTSSTTTSTTTSTRIKSTQEELDIDPSPSHDKATTLLIQKSSSSSSLKPIAENIKITTITDFQPDVCKDFQQTGYCGYGDTCKFLHTREESKQKKPIKKDWEDIVTEKSLSRKNTKKLQSQLQPFKCVICKKDYQNPIKTQCKHLFCQSCFLNRYKKQKKSGCFICSKDVDGIMIPVSKNELDKLINGTS</sequence>
<evidence type="ECO:0000256" key="2">
    <source>
        <dbReference type="ARBA" id="ARBA00009161"/>
    </source>
</evidence>
<comment type="subunit">
    <text evidence="8">Associated with the spliceosome.</text>
</comment>
<feature type="zinc finger region" description="C3H1-type" evidence="7">
    <location>
        <begin position="108"/>
        <end position="136"/>
    </location>
</feature>
<dbReference type="InterPro" id="IPR036855">
    <property type="entry name" value="Znf_CCCH_sf"/>
</dbReference>
<feature type="domain" description="RING-type" evidence="10">
    <location>
        <begin position="174"/>
        <end position="214"/>
    </location>
</feature>
<evidence type="ECO:0000256" key="1">
    <source>
        <dbReference type="ARBA" id="ARBA00003777"/>
    </source>
</evidence>
<dbReference type="SMART" id="SM00184">
    <property type="entry name" value="RING"/>
    <property type="match status" value="1"/>
</dbReference>
<name>A0AAI9ST49_9ASCO</name>
<keyword evidence="8" id="KW-0508">mRNA splicing</keyword>
<dbReference type="GO" id="GO:0006397">
    <property type="term" value="P:mRNA processing"/>
    <property type="evidence" value="ECO:0007669"/>
    <property type="project" value="UniProtKB-KW"/>
</dbReference>
<feature type="region of interest" description="Disordered" evidence="9">
    <location>
        <begin position="1"/>
        <end position="34"/>
    </location>
</feature>
<evidence type="ECO:0000313" key="12">
    <source>
        <dbReference type="EMBL" id="KAI3402371.2"/>
    </source>
</evidence>
<keyword evidence="5 7" id="KW-0863">Zinc-finger</keyword>
<dbReference type="Gene3D" id="4.10.1000.10">
    <property type="entry name" value="Zinc finger, CCCH-type"/>
    <property type="match status" value="1"/>
</dbReference>
<dbReference type="SUPFAM" id="SSF57850">
    <property type="entry name" value="RING/U-box"/>
    <property type="match status" value="1"/>
</dbReference>
<comment type="subcellular location">
    <subcellularLocation>
        <location evidence="8">Nucleus</location>
    </subcellularLocation>
</comment>
<proteinExistence type="inferred from homology"/>
<evidence type="ECO:0000259" key="11">
    <source>
        <dbReference type="PROSITE" id="PS50103"/>
    </source>
</evidence>
<keyword evidence="4 7" id="KW-0479">Metal-binding</keyword>
<protein>
    <recommendedName>
        <fullName evidence="3 8">Pre-mRNA-splicing factor CWC24</fullName>
    </recommendedName>
</protein>
<evidence type="ECO:0000313" key="13">
    <source>
        <dbReference type="Proteomes" id="UP001202479"/>
    </source>
</evidence>